<dbReference type="Proteomes" id="UP000824081">
    <property type="component" value="Unassembled WGS sequence"/>
</dbReference>
<accession>A0A9D1SGJ8</accession>
<dbReference type="GO" id="GO:0016020">
    <property type="term" value="C:membrane"/>
    <property type="evidence" value="ECO:0007669"/>
    <property type="project" value="TreeGrafter"/>
</dbReference>
<comment type="caution">
    <text evidence="4">The sequence shown here is derived from an EMBL/GenBank/DDBJ whole genome shotgun (WGS) entry which is preliminary data.</text>
</comment>
<dbReference type="PANTHER" id="PTHR44196:SF3">
    <property type="entry name" value="SHORT CHAIN DEHYDROGENASE FAMILY PROTEIN"/>
    <property type="match status" value="1"/>
</dbReference>
<dbReference type="SUPFAM" id="SSF51735">
    <property type="entry name" value="NAD(P)-binding Rossmann-fold domains"/>
    <property type="match status" value="1"/>
</dbReference>
<dbReference type="PROSITE" id="PS00061">
    <property type="entry name" value="ADH_SHORT"/>
    <property type="match status" value="1"/>
</dbReference>
<proteinExistence type="inferred from homology"/>
<dbReference type="InterPro" id="IPR036291">
    <property type="entry name" value="NAD(P)-bd_dom_sf"/>
</dbReference>
<dbReference type="InterPro" id="IPR020904">
    <property type="entry name" value="Sc_DH/Rdtase_CS"/>
</dbReference>
<keyword evidence="2" id="KW-0560">Oxidoreductase</keyword>
<dbReference type="Gene3D" id="3.40.50.720">
    <property type="entry name" value="NAD(P)-binding Rossmann-like Domain"/>
    <property type="match status" value="1"/>
</dbReference>
<dbReference type="InterPro" id="IPR057326">
    <property type="entry name" value="KR_dom"/>
</dbReference>
<dbReference type="EMBL" id="DVMZ01000102">
    <property type="protein sequence ID" value="HIU59225.1"/>
    <property type="molecule type" value="Genomic_DNA"/>
</dbReference>
<protein>
    <submittedName>
        <fullName evidence="4">SDR family NAD(P)-dependent oxidoreductase</fullName>
    </submittedName>
</protein>
<evidence type="ECO:0000259" key="3">
    <source>
        <dbReference type="SMART" id="SM00822"/>
    </source>
</evidence>
<evidence type="ECO:0000313" key="4">
    <source>
        <dbReference type="EMBL" id="HIU59225.1"/>
    </source>
</evidence>
<dbReference type="AlphaFoldDB" id="A0A9D1SGJ8"/>
<dbReference type="InterPro" id="IPR002347">
    <property type="entry name" value="SDR_fam"/>
</dbReference>
<reference evidence="4" key="2">
    <citation type="journal article" date="2021" name="PeerJ">
        <title>Extensive microbial diversity within the chicken gut microbiome revealed by metagenomics and culture.</title>
        <authorList>
            <person name="Gilroy R."/>
            <person name="Ravi A."/>
            <person name="Getino M."/>
            <person name="Pursley I."/>
            <person name="Horton D.L."/>
            <person name="Alikhan N.F."/>
            <person name="Baker D."/>
            <person name="Gharbi K."/>
            <person name="Hall N."/>
            <person name="Watson M."/>
            <person name="Adriaenssens E.M."/>
            <person name="Foster-Nyarko E."/>
            <person name="Jarju S."/>
            <person name="Secka A."/>
            <person name="Antonio M."/>
            <person name="Oren A."/>
            <person name="Chaudhuri R.R."/>
            <person name="La Ragione R."/>
            <person name="Hildebrand F."/>
            <person name="Pallen M.J."/>
        </authorList>
    </citation>
    <scope>NUCLEOTIDE SEQUENCE</scope>
    <source>
        <strain evidence="4">11687</strain>
    </source>
</reference>
<reference evidence="4" key="1">
    <citation type="submission" date="2020-10" db="EMBL/GenBank/DDBJ databases">
        <authorList>
            <person name="Gilroy R."/>
        </authorList>
    </citation>
    <scope>NUCLEOTIDE SEQUENCE</scope>
    <source>
        <strain evidence="4">11687</strain>
    </source>
</reference>
<comment type="similarity">
    <text evidence="1">Belongs to the short-chain dehydrogenases/reductases (SDR) family.</text>
</comment>
<dbReference type="PRINTS" id="PR00081">
    <property type="entry name" value="GDHRDH"/>
</dbReference>
<dbReference type="GO" id="GO:0016491">
    <property type="term" value="F:oxidoreductase activity"/>
    <property type="evidence" value="ECO:0007669"/>
    <property type="project" value="UniProtKB-KW"/>
</dbReference>
<dbReference type="Pfam" id="PF00106">
    <property type="entry name" value="adh_short"/>
    <property type="match status" value="1"/>
</dbReference>
<evidence type="ECO:0000313" key="5">
    <source>
        <dbReference type="Proteomes" id="UP000824081"/>
    </source>
</evidence>
<name>A0A9D1SGJ8_9FIRM</name>
<feature type="domain" description="Ketoreductase" evidence="3">
    <location>
        <begin position="9"/>
        <end position="188"/>
    </location>
</feature>
<dbReference type="SMART" id="SM00822">
    <property type="entry name" value="PKS_KR"/>
    <property type="match status" value="1"/>
</dbReference>
<evidence type="ECO:0000256" key="2">
    <source>
        <dbReference type="ARBA" id="ARBA00023002"/>
    </source>
</evidence>
<sequence length="270" mass="29655">MGRYELSGATVVVTGASSGIGRAIAGKLLREYDCRVIGVGRNEEKFRGFSGTLGKAAERFSWQLFDVGDRAEWETFVRTLSGNQIVPDLVINCAGVLPAFSAYEKGGAENTVKTNFFSAVYALETLTPLLRQSGRPKMINIGSSSSLCPFAGVAAYCASKAALQRFSECVSMENGIPVSVFMPGFTDTDVFRSQTFDEGTKGFFRKFSMSADRMAEKIVKAIKKGSRRKIFGADARLMDWGYRLFPRLTPRLITKILRRAKPEVFGGISR</sequence>
<evidence type="ECO:0000256" key="1">
    <source>
        <dbReference type="ARBA" id="ARBA00006484"/>
    </source>
</evidence>
<organism evidence="4 5">
    <name type="scientific">Candidatus Scatosoma pullistercoris</name>
    <dbReference type="NCBI Taxonomy" id="2840934"/>
    <lineage>
        <taxon>Bacteria</taxon>
        <taxon>Bacillati</taxon>
        <taxon>Bacillota</taxon>
        <taxon>Clostridia</taxon>
        <taxon>Candidatus Scatosoma</taxon>
    </lineage>
</organism>
<gene>
    <name evidence="4" type="ORF">IAC57_03885</name>
</gene>
<dbReference type="PANTHER" id="PTHR44196">
    <property type="entry name" value="DEHYDROGENASE/REDUCTASE SDR FAMILY MEMBER 7B"/>
    <property type="match status" value="1"/>
</dbReference>